<comment type="caution">
    <text evidence="2">The sequence shown here is derived from an EMBL/GenBank/DDBJ whole genome shotgun (WGS) entry which is preliminary data.</text>
</comment>
<evidence type="ECO:0000313" key="2">
    <source>
        <dbReference type="EMBL" id="KAB7495387.1"/>
    </source>
</evidence>
<proteinExistence type="predicted"/>
<reference evidence="2 3" key="1">
    <citation type="journal article" date="2019" name="PLoS Biol.">
        <title>Sex chromosomes control vertical transmission of feminizing Wolbachia symbionts in an isopod.</title>
        <authorList>
            <person name="Becking T."/>
            <person name="Chebbi M.A."/>
            <person name="Giraud I."/>
            <person name="Moumen B."/>
            <person name="Laverre T."/>
            <person name="Caubet Y."/>
            <person name="Peccoud J."/>
            <person name="Gilbert C."/>
            <person name="Cordaux R."/>
        </authorList>
    </citation>
    <scope>NUCLEOTIDE SEQUENCE [LARGE SCALE GENOMIC DNA]</scope>
    <source>
        <strain evidence="2">ANa2</strain>
        <tissue evidence="2">Whole body excluding digestive tract and cuticle</tissue>
    </source>
</reference>
<evidence type="ECO:0000313" key="3">
    <source>
        <dbReference type="Proteomes" id="UP000326759"/>
    </source>
</evidence>
<accession>A0A5N5SN51</accession>
<feature type="domain" description="WD repeat-containing protein 54 beta-propeller" evidence="1">
    <location>
        <begin position="24"/>
        <end position="243"/>
    </location>
</feature>
<dbReference type="InterPro" id="IPR036322">
    <property type="entry name" value="WD40_repeat_dom_sf"/>
</dbReference>
<organism evidence="2 3">
    <name type="scientific">Armadillidium nasatum</name>
    <dbReference type="NCBI Taxonomy" id="96803"/>
    <lineage>
        <taxon>Eukaryota</taxon>
        <taxon>Metazoa</taxon>
        <taxon>Ecdysozoa</taxon>
        <taxon>Arthropoda</taxon>
        <taxon>Crustacea</taxon>
        <taxon>Multicrustacea</taxon>
        <taxon>Malacostraca</taxon>
        <taxon>Eumalacostraca</taxon>
        <taxon>Peracarida</taxon>
        <taxon>Isopoda</taxon>
        <taxon>Oniscidea</taxon>
        <taxon>Crinocheta</taxon>
        <taxon>Armadillidiidae</taxon>
        <taxon>Armadillidium</taxon>
    </lineage>
</organism>
<sequence>MEEETFNLYNRKENVTLPATVSYLPSNLSLLKINQKIYVGFIHKGEFVIVCVTENNEVVNRVIPKLSPQQMIFQGSWIWNENPLLVLTTSSAVQIFDWDGAILLHTYHSKSPTTSVGSSAYKGIIGLPSGRICIGIHSGEILALNLKESDNLAFVEEGKFKWFSYPITALASQSKVVAASDSQANIIIGSDEETLEMTKIIEPYGKDPSITCLELLNEIVIGGYMSGHIRIFSIITGIIQAEVSENTI</sequence>
<name>A0A5N5SN51_9CRUS</name>
<dbReference type="Proteomes" id="UP000326759">
    <property type="component" value="Unassembled WGS sequence"/>
</dbReference>
<dbReference type="InterPro" id="IPR049546">
    <property type="entry name" value="WDR54_beta_prop"/>
</dbReference>
<dbReference type="EMBL" id="SEYY01022654">
    <property type="protein sequence ID" value="KAB7495387.1"/>
    <property type="molecule type" value="Genomic_DNA"/>
</dbReference>
<dbReference type="Pfam" id="PF21031">
    <property type="entry name" value="WDR54"/>
    <property type="match status" value="1"/>
</dbReference>
<dbReference type="AlphaFoldDB" id="A0A5N5SN51"/>
<dbReference type="SUPFAM" id="SSF50978">
    <property type="entry name" value="WD40 repeat-like"/>
    <property type="match status" value="1"/>
</dbReference>
<keyword evidence="3" id="KW-1185">Reference proteome</keyword>
<dbReference type="OrthoDB" id="756370at2759"/>
<evidence type="ECO:0000259" key="1">
    <source>
        <dbReference type="Pfam" id="PF21031"/>
    </source>
</evidence>
<gene>
    <name evidence="2" type="primary">Wdr54</name>
    <name evidence="2" type="ORF">Anas_06943</name>
</gene>
<protein>
    <submittedName>
        <fullName evidence="2">WD repeat-containing protein 54</fullName>
    </submittedName>
</protein>